<organism evidence="2 3">
    <name type="scientific">Pseudosulfitobacter pseudonitzschiae</name>
    <dbReference type="NCBI Taxonomy" id="1402135"/>
    <lineage>
        <taxon>Bacteria</taxon>
        <taxon>Pseudomonadati</taxon>
        <taxon>Pseudomonadota</taxon>
        <taxon>Alphaproteobacteria</taxon>
        <taxon>Rhodobacterales</taxon>
        <taxon>Roseobacteraceae</taxon>
        <taxon>Pseudosulfitobacter</taxon>
    </lineage>
</organism>
<dbReference type="EMBL" id="CP022415">
    <property type="protein sequence ID" value="ASM74262.1"/>
    <property type="molecule type" value="Genomic_DNA"/>
</dbReference>
<dbReference type="NCBIfam" id="TIGR01428">
    <property type="entry name" value="HAD_type_II"/>
    <property type="match status" value="1"/>
</dbReference>
<protein>
    <submittedName>
        <fullName evidence="2">(S)-2-haloacid dehalogenase 4A</fullName>
        <ecNumber evidence="2">3.8.1.2</ecNumber>
    </submittedName>
</protein>
<dbReference type="Gene3D" id="3.40.50.1000">
    <property type="entry name" value="HAD superfamily/HAD-like"/>
    <property type="match status" value="1"/>
</dbReference>
<keyword evidence="1 2" id="KW-0378">Hydrolase</keyword>
<dbReference type="Gene3D" id="1.10.150.750">
    <property type="match status" value="1"/>
</dbReference>
<reference evidence="2 3" key="1">
    <citation type="submission" date="2017-07" db="EMBL/GenBank/DDBJ databases">
        <title>Genome Sequence of Sulfitobacter pseudonitzschiae Strain SMR1 Isolated from a culture of the Diatom Skeletonema marinoi.</title>
        <authorList>
            <person name="Topel M."/>
            <person name="Pinder M.I.M."/>
            <person name="Johansson O.N."/>
            <person name="Kourtchenko O."/>
            <person name="Godhe A."/>
            <person name="Clarke A.K."/>
        </authorList>
    </citation>
    <scope>NUCLEOTIDE SEQUENCE [LARGE SCALE GENOMIC DNA]</scope>
    <source>
        <strain evidence="2 3">SMR1</strain>
    </source>
</reference>
<dbReference type="SUPFAM" id="SSF56784">
    <property type="entry name" value="HAD-like"/>
    <property type="match status" value="1"/>
</dbReference>
<accession>A0A221K5I6</accession>
<evidence type="ECO:0000256" key="1">
    <source>
        <dbReference type="ARBA" id="ARBA00022801"/>
    </source>
</evidence>
<dbReference type="InterPro" id="IPR036412">
    <property type="entry name" value="HAD-like_sf"/>
</dbReference>
<dbReference type="EC" id="3.8.1.2" evidence="2"/>
<dbReference type="AlphaFoldDB" id="A0A221K5I6"/>
<dbReference type="OrthoDB" id="9785638at2"/>
<dbReference type="InterPro" id="IPR006439">
    <property type="entry name" value="HAD-SF_hydro_IA"/>
</dbReference>
<dbReference type="KEGG" id="spse:SULPSESMR1_03491"/>
<evidence type="ECO:0000313" key="3">
    <source>
        <dbReference type="Proteomes" id="UP000199754"/>
    </source>
</evidence>
<dbReference type="PANTHER" id="PTHR43316:SF9">
    <property type="entry name" value="ACID DEHALOGENASE, PUTATIVE (AFU_ORTHOLOGUE AFUA_6G14460)-RELATED"/>
    <property type="match status" value="1"/>
</dbReference>
<evidence type="ECO:0000313" key="2">
    <source>
        <dbReference type="EMBL" id="ASM74262.1"/>
    </source>
</evidence>
<dbReference type="InterPro" id="IPR051540">
    <property type="entry name" value="S-2-haloacid_dehalogenase"/>
</dbReference>
<sequence>MKLTDYKALTFDVYGTLIDWESGMIEGLKALVARVDRNLSRDEILEAHARHESTQQSYTPSYKYSRVLEIVYKRLAEEWGVTYTREDCVAYGQSVKNWPAFPDSADALAYLKMHYKLVVLSNVDNESFAHSNKKLGVEFDACYTAEDVGSYKPADRNFDYMLEKIGDIGIDKSQVLHTAESMFHDHGPANRYGLANCWIYRRHDKEGFGATMNPGEMPRYDFRFNSMADLVKAHQDALRG</sequence>
<keyword evidence="3" id="KW-1185">Reference proteome</keyword>
<dbReference type="Proteomes" id="UP000199754">
    <property type="component" value="Chromosome"/>
</dbReference>
<dbReference type="InterPro" id="IPR006328">
    <property type="entry name" value="2-HAD"/>
</dbReference>
<dbReference type="SFLD" id="SFLDG01129">
    <property type="entry name" value="C1.5:_HAD__Beta-PGM__Phosphata"/>
    <property type="match status" value="1"/>
</dbReference>
<dbReference type="NCBIfam" id="TIGR01493">
    <property type="entry name" value="HAD-SF-IA-v2"/>
    <property type="match status" value="1"/>
</dbReference>
<dbReference type="Pfam" id="PF00702">
    <property type="entry name" value="Hydrolase"/>
    <property type="match status" value="1"/>
</dbReference>
<dbReference type="GO" id="GO:0018784">
    <property type="term" value="F:(S)-2-haloacid dehalogenase activity"/>
    <property type="evidence" value="ECO:0007669"/>
    <property type="project" value="UniProtKB-EC"/>
</dbReference>
<gene>
    <name evidence="2" type="primary">hdl IVa</name>
    <name evidence="2" type="ORF">SULPSESMR1_03491</name>
</gene>
<dbReference type="RefSeq" id="WP_089421987.1">
    <property type="nucleotide sequence ID" value="NZ_CP022415.1"/>
</dbReference>
<dbReference type="SFLD" id="SFLDS00003">
    <property type="entry name" value="Haloacid_Dehalogenase"/>
    <property type="match status" value="1"/>
</dbReference>
<proteinExistence type="predicted"/>
<dbReference type="PANTHER" id="PTHR43316">
    <property type="entry name" value="HYDROLASE, HALOACID DELAHOGENASE-RELATED"/>
    <property type="match status" value="1"/>
</dbReference>
<name>A0A221K5I6_9RHOB</name>
<dbReference type="InterPro" id="IPR023214">
    <property type="entry name" value="HAD_sf"/>
</dbReference>